<feature type="transmembrane region" description="Helical" evidence="1">
    <location>
        <begin position="101"/>
        <end position="122"/>
    </location>
</feature>
<evidence type="ECO:0000313" key="3">
    <source>
        <dbReference type="RefSeq" id="XP_005113384.2"/>
    </source>
</evidence>
<dbReference type="RefSeq" id="XP_005113384.2">
    <property type="nucleotide sequence ID" value="XM_005113327.3"/>
</dbReference>
<keyword evidence="1" id="KW-0472">Membrane</keyword>
<dbReference type="Proteomes" id="UP000694888">
    <property type="component" value="Unplaced"/>
</dbReference>
<dbReference type="GeneID" id="101848640"/>
<protein>
    <submittedName>
        <fullName evidence="3">Uncharacterized protein LOC101848640</fullName>
    </submittedName>
</protein>
<accession>A0ABM0KB63</accession>
<gene>
    <name evidence="3" type="primary">LOC101848640</name>
</gene>
<keyword evidence="1" id="KW-1133">Transmembrane helix</keyword>
<evidence type="ECO:0000256" key="1">
    <source>
        <dbReference type="SAM" id="Phobius"/>
    </source>
</evidence>
<organism evidence="2 3">
    <name type="scientific">Aplysia californica</name>
    <name type="common">California sea hare</name>
    <dbReference type="NCBI Taxonomy" id="6500"/>
    <lineage>
        <taxon>Eukaryota</taxon>
        <taxon>Metazoa</taxon>
        <taxon>Spiralia</taxon>
        <taxon>Lophotrochozoa</taxon>
        <taxon>Mollusca</taxon>
        <taxon>Gastropoda</taxon>
        <taxon>Heterobranchia</taxon>
        <taxon>Euthyneura</taxon>
        <taxon>Tectipleura</taxon>
        <taxon>Aplysiida</taxon>
        <taxon>Aplysioidea</taxon>
        <taxon>Aplysiidae</taxon>
        <taxon>Aplysia</taxon>
    </lineage>
</organism>
<name>A0ABM0KB63_APLCA</name>
<keyword evidence="1" id="KW-0812">Transmembrane</keyword>
<evidence type="ECO:0000313" key="2">
    <source>
        <dbReference type="Proteomes" id="UP000694888"/>
    </source>
</evidence>
<sequence length="317" mass="35583">MSGSLCFRHRCCHSYNWALKAKQLVWCSHVNPVVWSSIPAAWSRIYFLMCSTLYDLTTAMSSEKDGHEPVELSLLDEKRGHTKASDDNKTNMGGSCSSNRIWMVIAVVFVAISIGLSAYIVYDNVSTKKLSEKEVVLKYPGYFRTPAQQAVYAAQIEQTLDNNVTIVPPANITNPDKRNCTFNCSGGRPQRKRRDAYESGLLEMVSAYQTVHALERRAASGTLIYHGCCISKHMFDDPSELLNAHFEERTIAQFQGQRQYFLYQQCRHAPGCNGCTCGQETLLVTAVVENPDTDSDVEYVLDLVRVPGCCKCYNNLN</sequence>
<proteinExistence type="predicted"/>
<reference evidence="3" key="1">
    <citation type="submission" date="2025-08" db="UniProtKB">
        <authorList>
            <consortium name="RefSeq"/>
        </authorList>
    </citation>
    <scope>IDENTIFICATION</scope>
</reference>
<keyword evidence="2" id="KW-1185">Reference proteome</keyword>